<keyword evidence="1 6" id="KW-0812">Transmembrane</keyword>
<dbReference type="EMBL" id="BAAAQD010000014">
    <property type="protein sequence ID" value="GAA1537569.1"/>
    <property type="molecule type" value="Genomic_DNA"/>
</dbReference>
<dbReference type="SUPFAM" id="SSF58104">
    <property type="entry name" value="Methyl-accepting chemotaxis protein (MCP) signaling domain"/>
    <property type="match status" value="1"/>
</dbReference>
<evidence type="ECO:0008006" key="11">
    <source>
        <dbReference type="Google" id="ProtNLM"/>
    </source>
</evidence>
<dbReference type="InterPro" id="IPR004089">
    <property type="entry name" value="MCPsignal_dom"/>
</dbReference>
<keyword evidence="6" id="KW-0472">Membrane</keyword>
<evidence type="ECO:0000313" key="10">
    <source>
        <dbReference type="Proteomes" id="UP001501470"/>
    </source>
</evidence>
<name>A0ABP4M9W5_9ACTN</name>
<evidence type="ECO:0000259" key="7">
    <source>
        <dbReference type="PROSITE" id="PS50111"/>
    </source>
</evidence>
<comment type="similarity">
    <text evidence="4">Belongs to the methyl-accepting chemotaxis (MCP) protein family.</text>
</comment>
<reference evidence="10" key="1">
    <citation type="journal article" date="2019" name="Int. J. Syst. Evol. Microbiol.">
        <title>The Global Catalogue of Microorganisms (GCM) 10K type strain sequencing project: providing services to taxonomists for standard genome sequencing and annotation.</title>
        <authorList>
            <consortium name="The Broad Institute Genomics Platform"/>
            <consortium name="The Broad Institute Genome Sequencing Center for Infectious Disease"/>
            <person name="Wu L."/>
            <person name="Ma J."/>
        </authorList>
    </citation>
    <scope>NUCLEOTIDE SEQUENCE [LARGE SCALE GENOMIC DNA]</scope>
    <source>
        <strain evidence="10">JCM 15933</strain>
    </source>
</reference>
<dbReference type="Pfam" id="PF00672">
    <property type="entry name" value="HAMP"/>
    <property type="match status" value="1"/>
</dbReference>
<dbReference type="SMART" id="SM00283">
    <property type="entry name" value="MA"/>
    <property type="match status" value="1"/>
</dbReference>
<dbReference type="Proteomes" id="UP001501470">
    <property type="component" value="Unassembled WGS sequence"/>
</dbReference>
<sequence length="538" mass="55733">MSLPSVVQPDRTSERTSVMRRWLGSRRLYTKILFVAAVAVAGTAATGIVALVGISGLSDTRNTEVGRSAPYIAALHSAALTAKTAANDERGYLLGGDTQFRDEALGRKTGVDAQLATARRLAPSGQAVEEIQAATDAWFAALQAEFTLFTTDRAAAVTAAFGPNRDLRKSYETLLDKEVTRADQALVAGRDFSDTVSSVRRTVVTLLVVALALAVALALYIARLIVQPLSRVSHVLRAVADGDLTQDPDVDQRDEVGRMAADLRTATGNLRRTVATLAEHSAVLASASEELATTSRASSEGAATGARQAAAVATLATEMSGAISTVAAGATEMGASIREIAQSATQAVTVAGRAVEVAGTTNTVMSKLGDSSAEIGNVIKVITSIAEQTNLLALNATIEAARAGDAGKGFAVVASEVKDLAQETARATDDISRRVAAIQSDTTGAVSAIEEISAIIGQINEYQTTIASAVEQQSATTEEMSRSVEQAAATGNQVASTIGEVSTSVQLTTSGLTEADRAAGSLAELSGSLRTIVQTFRY</sequence>
<protein>
    <recommendedName>
        <fullName evidence="11">Methyl-accepting chemotaxis protein</fullName>
    </recommendedName>
</protein>
<keyword evidence="3 5" id="KW-0807">Transducer</keyword>
<dbReference type="PROSITE" id="PS50885">
    <property type="entry name" value="HAMP"/>
    <property type="match status" value="1"/>
</dbReference>
<organism evidence="9 10">
    <name type="scientific">Dactylosporangium maewongense</name>
    <dbReference type="NCBI Taxonomy" id="634393"/>
    <lineage>
        <taxon>Bacteria</taxon>
        <taxon>Bacillati</taxon>
        <taxon>Actinomycetota</taxon>
        <taxon>Actinomycetes</taxon>
        <taxon>Micromonosporales</taxon>
        <taxon>Micromonosporaceae</taxon>
        <taxon>Dactylosporangium</taxon>
    </lineage>
</organism>
<dbReference type="Pfam" id="PF00015">
    <property type="entry name" value="MCPsignal"/>
    <property type="match status" value="1"/>
</dbReference>
<dbReference type="CDD" id="cd06225">
    <property type="entry name" value="HAMP"/>
    <property type="match status" value="1"/>
</dbReference>
<accession>A0ABP4M9W5</accession>
<dbReference type="InterPro" id="IPR003660">
    <property type="entry name" value="HAMP_dom"/>
</dbReference>
<evidence type="ECO:0000259" key="8">
    <source>
        <dbReference type="PROSITE" id="PS50885"/>
    </source>
</evidence>
<keyword evidence="2 6" id="KW-1133">Transmembrane helix</keyword>
<dbReference type="PANTHER" id="PTHR32089">
    <property type="entry name" value="METHYL-ACCEPTING CHEMOTAXIS PROTEIN MCPB"/>
    <property type="match status" value="1"/>
</dbReference>
<keyword evidence="10" id="KW-1185">Reference proteome</keyword>
<evidence type="ECO:0000256" key="3">
    <source>
        <dbReference type="ARBA" id="ARBA00023224"/>
    </source>
</evidence>
<dbReference type="SMART" id="SM00304">
    <property type="entry name" value="HAMP"/>
    <property type="match status" value="2"/>
</dbReference>
<feature type="domain" description="Methyl-accepting transducer" evidence="7">
    <location>
        <begin position="280"/>
        <end position="509"/>
    </location>
</feature>
<evidence type="ECO:0000313" key="9">
    <source>
        <dbReference type="EMBL" id="GAA1537569.1"/>
    </source>
</evidence>
<dbReference type="Gene3D" id="1.10.287.950">
    <property type="entry name" value="Methyl-accepting chemotaxis protein"/>
    <property type="match status" value="1"/>
</dbReference>
<comment type="caution">
    <text evidence="9">The sequence shown here is derived from an EMBL/GenBank/DDBJ whole genome shotgun (WGS) entry which is preliminary data.</text>
</comment>
<dbReference type="PROSITE" id="PS50111">
    <property type="entry name" value="CHEMOTAXIS_TRANSDUC_2"/>
    <property type="match status" value="1"/>
</dbReference>
<feature type="domain" description="HAMP" evidence="8">
    <location>
        <begin position="223"/>
        <end position="275"/>
    </location>
</feature>
<dbReference type="PANTHER" id="PTHR32089:SF112">
    <property type="entry name" value="LYSOZYME-LIKE PROTEIN-RELATED"/>
    <property type="match status" value="1"/>
</dbReference>
<evidence type="ECO:0000256" key="4">
    <source>
        <dbReference type="ARBA" id="ARBA00029447"/>
    </source>
</evidence>
<feature type="transmembrane region" description="Helical" evidence="6">
    <location>
        <begin position="203"/>
        <end position="226"/>
    </location>
</feature>
<evidence type="ECO:0000256" key="2">
    <source>
        <dbReference type="ARBA" id="ARBA00022989"/>
    </source>
</evidence>
<evidence type="ECO:0000256" key="5">
    <source>
        <dbReference type="PROSITE-ProRule" id="PRU00284"/>
    </source>
</evidence>
<evidence type="ECO:0000256" key="6">
    <source>
        <dbReference type="SAM" id="Phobius"/>
    </source>
</evidence>
<evidence type="ECO:0000256" key="1">
    <source>
        <dbReference type="ARBA" id="ARBA00022692"/>
    </source>
</evidence>
<gene>
    <name evidence="9" type="ORF">GCM10009827_065520</name>
</gene>
<feature type="transmembrane region" description="Helical" evidence="6">
    <location>
        <begin position="32"/>
        <end position="57"/>
    </location>
</feature>
<proteinExistence type="inferred from homology"/>